<evidence type="ECO:0000259" key="3">
    <source>
        <dbReference type="Pfam" id="PF09972"/>
    </source>
</evidence>
<dbReference type="Pfam" id="PF09972">
    <property type="entry name" value="DUF2207"/>
    <property type="match status" value="1"/>
</dbReference>
<dbReference type="AlphaFoldDB" id="A0A7X9UAJ3"/>
<keyword evidence="1" id="KW-1133">Transmembrane helix</keyword>
<dbReference type="InterPro" id="IPR018702">
    <property type="entry name" value="DUF2207"/>
</dbReference>
<feature type="transmembrane region" description="Helical" evidence="1">
    <location>
        <begin position="474"/>
        <end position="494"/>
    </location>
</feature>
<name>A0A7X9UAJ3_9ACTN</name>
<dbReference type="Proteomes" id="UP000546970">
    <property type="component" value="Unassembled WGS sequence"/>
</dbReference>
<feature type="signal peptide" evidence="2">
    <location>
        <begin position="1"/>
        <end position="26"/>
    </location>
</feature>
<feature type="transmembrane region" description="Helical" evidence="1">
    <location>
        <begin position="274"/>
        <end position="292"/>
    </location>
</feature>
<evidence type="ECO:0000256" key="1">
    <source>
        <dbReference type="SAM" id="Phobius"/>
    </source>
</evidence>
<dbReference type="InterPro" id="IPR048389">
    <property type="entry name" value="YciQ-like_C"/>
</dbReference>
<keyword evidence="6" id="KW-1185">Reference proteome</keyword>
<feature type="transmembrane region" description="Helical" evidence="1">
    <location>
        <begin position="442"/>
        <end position="462"/>
    </location>
</feature>
<dbReference type="Pfam" id="PF20990">
    <property type="entry name" value="DUF2207_C"/>
    <property type="match status" value="1"/>
</dbReference>
<keyword evidence="1" id="KW-0472">Membrane</keyword>
<evidence type="ECO:0000313" key="6">
    <source>
        <dbReference type="Proteomes" id="UP000546970"/>
    </source>
</evidence>
<dbReference type="RefSeq" id="WP_169276678.1">
    <property type="nucleotide sequence ID" value="NZ_JABBCP010000001.1"/>
</dbReference>
<keyword evidence="1" id="KW-0812">Transmembrane</keyword>
<organism evidence="5 6">
    <name type="scientific">Collinsella acetigenes</name>
    <dbReference type="NCBI Taxonomy" id="2713419"/>
    <lineage>
        <taxon>Bacteria</taxon>
        <taxon>Bacillati</taxon>
        <taxon>Actinomycetota</taxon>
        <taxon>Coriobacteriia</taxon>
        <taxon>Coriobacteriales</taxon>
        <taxon>Coriobacteriaceae</taxon>
        <taxon>Collinsella</taxon>
    </lineage>
</organism>
<evidence type="ECO:0000313" key="5">
    <source>
        <dbReference type="EMBL" id="NMF54908.1"/>
    </source>
</evidence>
<proteinExistence type="predicted"/>
<evidence type="ECO:0000256" key="2">
    <source>
        <dbReference type="SAM" id="SignalP"/>
    </source>
</evidence>
<dbReference type="EMBL" id="JABBCP010000001">
    <property type="protein sequence ID" value="NMF54908.1"/>
    <property type="molecule type" value="Genomic_DNA"/>
</dbReference>
<reference evidence="5 6" key="1">
    <citation type="submission" date="2020-04" db="EMBL/GenBank/DDBJ databases">
        <title>Collinsella sp. KGMB02528 nov., an anaerobic actinobacterium isolated from human feces.</title>
        <authorList>
            <person name="Han K.-I."/>
            <person name="Eom M.K."/>
            <person name="Kim J.-S."/>
            <person name="Lee K.C."/>
            <person name="Suh M.K."/>
            <person name="Park S.-H."/>
            <person name="Lee J.H."/>
            <person name="Kang S.W."/>
            <person name="Park J.-E."/>
            <person name="Oh B.S."/>
            <person name="Yu S.Y."/>
            <person name="Choi S.-H."/>
            <person name="Lee D.H."/>
            <person name="Yoon H."/>
            <person name="Kim B.-Y."/>
            <person name="Lee J.H."/>
            <person name="Lee J.-S."/>
        </authorList>
    </citation>
    <scope>NUCLEOTIDE SEQUENCE [LARGE SCALE GENOMIC DNA]</scope>
    <source>
        <strain evidence="5 6">KGMB02528</strain>
    </source>
</reference>
<sequence length="631" mass="68120">MRTRFRAITALALVLVASLIPAAAYASTYQTSQVDMRAHVTSDGSLQVSEERTFEFTDDVNGVYWEIPLGQNQQGENVTLGINGVSVDGDEFQEADYASSGDYGVYTVDTSGSSVTLKIYMPSSDGSSADVKISYTMNGAVMLWRDTAELYWKFVGDEWGEDSNDVTLNVSFDASLVQQNPATVGDTLRAWGHGPLTATVTPDDEDGEVDYDVPCVRGGEFAEARIAFPASWVPYMPLGSRSDEERLPDILDEEEQWAEEANTRRERARLLSCGLAALTVVVSVALLAVTVIQKLRLKRPVPTFNETYFRDVPSDDHPAVLATFMNKGTVPDRAFVATLMKLTDERLIKLQSVATPGQKAASDYCISMDNGGFTRAKNGIDRAVLELYFLGVERQGTTLSRTFQSFKQYARKHTSTYSRRLDSYTHSVTGAMESRNLVASDGTAAVALTIIGGTFVIGGGLLQMFFLDAPVPNIIAFGISVVCSVITILLGLTFRRLTQEGADLENKCRALKRWLEDFTRLGEAVPGDLVLWNKLMVMGVALGVSKKTLRELADAVPPAVRNAEGFYDYYPVYWWCYSDPALDAPTDSIGRVYHNSVSAVAASESSSGGGGGGGFSGGGGGGCGGGGGGTF</sequence>
<feature type="chain" id="PRO_5030715284" evidence="2">
    <location>
        <begin position="27"/>
        <end position="631"/>
    </location>
</feature>
<protein>
    <submittedName>
        <fullName evidence="5">DUF2207 domain-containing protein</fullName>
    </submittedName>
</protein>
<feature type="domain" description="DUF2207" evidence="3">
    <location>
        <begin position="32"/>
        <end position="228"/>
    </location>
</feature>
<keyword evidence="2" id="KW-0732">Signal</keyword>
<comment type="caution">
    <text evidence="5">The sequence shown here is derived from an EMBL/GenBank/DDBJ whole genome shotgun (WGS) entry which is preliminary data.</text>
</comment>
<gene>
    <name evidence="5" type="ORF">HF320_00980</name>
</gene>
<evidence type="ECO:0000259" key="4">
    <source>
        <dbReference type="Pfam" id="PF20990"/>
    </source>
</evidence>
<feature type="domain" description="Predicted membrane protein YciQ-like C-terminal" evidence="4">
    <location>
        <begin position="307"/>
        <end position="552"/>
    </location>
</feature>
<accession>A0A7X9UAJ3</accession>